<dbReference type="CDD" id="cd02517">
    <property type="entry name" value="CMP-KDO-Synthetase"/>
    <property type="match status" value="1"/>
</dbReference>
<comment type="similarity">
    <text evidence="5">Belongs to the KdsB family.</text>
</comment>
<dbReference type="RefSeq" id="WP_075078623.1">
    <property type="nucleotide sequence ID" value="NZ_BDCO01000002.1"/>
</dbReference>
<dbReference type="GO" id="GO:0008690">
    <property type="term" value="F:3-deoxy-manno-octulosonate cytidylyltransferase activity"/>
    <property type="evidence" value="ECO:0007669"/>
    <property type="project" value="UniProtKB-UniRule"/>
</dbReference>
<comment type="catalytic activity">
    <reaction evidence="5">
        <text>3-deoxy-alpha-D-manno-oct-2-ulosonate + CTP = CMP-3-deoxy-beta-D-manno-octulosonate + diphosphate</text>
        <dbReference type="Rhea" id="RHEA:23448"/>
        <dbReference type="ChEBI" id="CHEBI:33019"/>
        <dbReference type="ChEBI" id="CHEBI:37563"/>
        <dbReference type="ChEBI" id="CHEBI:85986"/>
        <dbReference type="ChEBI" id="CHEBI:85987"/>
        <dbReference type="EC" id="2.7.7.38"/>
    </reaction>
</comment>
<dbReference type="UniPathway" id="UPA00358">
    <property type="reaction ID" value="UER00476"/>
</dbReference>
<comment type="function">
    <text evidence="5">Activates KDO (a required 8-carbon sugar) for incorporation into bacterial lipopolysaccharide in Gram-negative bacteria.</text>
</comment>
<keyword evidence="4 5" id="KW-0448">Lipopolysaccharide biosynthesis</keyword>
<evidence type="ECO:0000313" key="6">
    <source>
        <dbReference type="EMBL" id="GAT32815.1"/>
    </source>
</evidence>
<dbReference type="GO" id="GO:0009103">
    <property type="term" value="P:lipopolysaccharide biosynthetic process"/>
    <property type="evidence" value="ECO:0007669"/>
    <property type="project" value="UniProtKB-UniRule"/>
</dbReference>
<reference evidence="7" key="1">
    <citation type="journal article" date="2017" name="Genome Announc.">
        <title>Draft Genome Sequence of Terrimicrobium sacchariphilum NM-5T, a Facultative Anaerobic Soil Bacterium of the Class Spartobacteria.</title>
        <authorList>
            <person name="Qiu Y.L."/>
            <person name="Tourlousse D.M."/>
            <person name="Matsuura N."/>
            <person name="Ohashi A."/>
            <person name="Sekiguchi Y."/>
        </authorList>
    </citation>
    <scope>NUCLEOTIDE SEQUENCE [LARGE SCALE GENOMIC DNA]</scope>
    <source>
        <strain evidence="7">NM-5</strain>
    </source>
</reference>
<evidence type="ECO:0000256" key="1">
    <source>
        <dbReference type="ARBA" id="ARBA00004370"/>
    </source>
</evidence>
<dbReference type="PANTHER" id="PTHR42866:SF2">
    <property type="entry name" value="3-DEOXY-MANNO-OCTULOSONATE CYTIDYLYLTRANSFERASE, MITOCHONDRIAL"/>
    <property type="match status" value="1"/>
</dbReference>
<dbReference type="EMBL" id="BDCO01000002">
    <property type="protein sequence ID" value="GAT32815.1"/>
    <property type="molecule type" value="Genomic_DNA"/>
</dbReference>
<sequence>MSKTAVIIPARWASTRFPGKPLFPILGKPLLQHCWERCLKAKSVSQVIVATDDMRIAEAAFEFGAEVAVTSPKHPSGTDRVAEVARKLTGVTNIINVQGDEPAIDPRLIDKLAARLDDDRKLDMVTAAVPFADFVSAANPNNVKVVTTKDGRALYFSRSLIPFDRDQTGAAKYFWHVGIYGYRRAFLAKFVAWKPTPLEESEKLEQLRVLENGASIGVIIAKEHGVGVDTPEDVERAEKILRGKKR</sequence>
<accession>A0A146G4W7</accession>
<dbReference type="PANTHER" id="PTHR42866">
    <property type="entry name" value="3-DEOXY-MANNO-OCTULOSONATE CYTIDYLYLTRANSFERASE"/>
    <property type="match status" value="1"/>
</dbReference>
<protein>
    <recommendedName>
        <fullName evidence="5">3-deoxy-manno-octulosonate cytidylyltransferase</fullName>
        <ecNumber evidence="5">2.7.7.38</ecNumber>
    </recommendedName>
    <alternativeName>
        <fullName evidence="5">CMP-2-keto-3-deoxyoctulosonic acid synthase</fullName>
        <shortName evidence="5">CKS</shortName>
        <shortName evidence="5">CMP-KDO synthase</shortName>
    </alternativeName>
</protein>
<dbReference type="NCBIfam" id="NF003950">
    <property type="entry name" value="PRK05450.1-3"/>
    <property type="match status" value="1"/>
</dbReference>
<dbReference type="InterPro" id="IPR029044">
    <property type="entry name" value="Nucleotide-diphossugar_trans"/>
</dbReference>
<dbReference type="GO" id="GO:0005829">
    <property type="term" value="C:cytosol"/>
    <property type="evidence" value="ECO:0007669"/>
    <property type="project" value="TreeGrafter"/>
</dbReference>
<keyword evidence="7" id="KW-1185">Reference proteome</keyword>
<evidence type="ECO:0000256" key="4">
    <source>
        <dbReference type="ARBA" id="ARBA00022985"/>
    </source>
</evidence>
<dbReference type="FunFam" id="3.90.550.10:FF:000011">
    <property type="entry name" value="3-deoxy-manno-octulosonate cytidylyltransferase"/>
    <property type="match status" value="1"/>
</dbReference>
<gene>
    <name evidence="5" type="primary">kdsB</name>
    <name evidence="6" type="ORF">TSACC_21217</name>
</gene>
<dbReference type="Proteomes" id="UP000076023">
    <property type="component" value="Unassembled WGS sequence"/>
</dbReference>
<proteinExistence type="inferred from homology"/>
<keyword evidence="2 5" id="KW-0808">Transferase</keyword>
<keyword evidence="3 5" id="KW-0548">Nucleotidyltransferase</keyword>
<dbReference type="SUPFAM" id="SSF53448">
    <property type="entry name" value="Nucleotide-diphospho-sugar transferases"/>
    <property type="match status" value="1"/>
</dbReference>
<dbReference type="GO" id="GO:0016020">
    <property type="term" value="C:membrane"/>
    <property type="evidence" value="ECO:0007669"/>
    <property type="project" value="UniProtKB-SubCell"/>
</dbReference>
<dbReference type="HAMAP" id="MF_00057">
    <property type="entry name" value="KdsB"/>
    <property type="match status" value="1"/>
</dbReference>
<comment type="subcellular location">
    <subcellularLocation>
        <location evidence="5">Cytoplasm</location>
    </subcellularLocation>
    <subcellularLocation>
        <location evidence="1">Membrane</location>
    </subcellularLocation>
</comment>
<dbReference type="EC" id="2.7.7.38" evidence="5"/>
<evidence type="ECO:0000256" key="2">
    <source>
        <dbReference type="ARBA" id="ARBA00022679"/>
    </source>
</evidence>
<comment type="caution">
    <text evidence="6">The sequence shown here is derived from an EMBL/GenBank/DDBJ whole genome shotgun (WGS) entry which is preliminary data.</text>
</comment>
<dbReference type="NCBIfam" id="NF003952">
    <property type="entry name" value="PRK05450.1-5"/>
    <property type="match status" value="1"/>
</dbReference>
<dbReference type="InterPro" id="IPR004528">
    <property type="entry name" value="KdsB"/>
</dbReference>
<dbReference type="OrthoDB" id="9815559at2"/>
<dbReference type="NCBIfam" id="NF009905">
    <property type="entry name" value="PRK13368.1"/>
    <property type="match status" value="1"/>
</dbReference>
<dbReference type="InParanoid" id="A0A146G4W7"/>
<evidence type="ECO:0000313" key="7">
    <source>
        <dbReference type="Proteomes" id="UP000076023"/>
    </source>
</evidence>
<dbReference type="STRING" id="690879.TSACC_21217"/>
<comment type="pathway">
    <text evidence="5">Nucleotide-sugar biosynthesis; CMP-3-deoxy-D-manno-octulosonate biosynthesis; CMP-3-deoxy-D-manno-octulosonate from 3-deoxy-D-manno-octulosonate and CTP: step 1/1.</text>
</comment>
<dbReference type="AlphaFoldDB" id="A0A146G4W7"/>
<evidence type="ECO:0000256" key="5">
    <source>
        <dbReference type="HAMAP-Rule" id="MF_00057"/>
    </source>
</evidence>
<organism evidence="6 7">
    <name type="scientific">Terrimicrobium sacchariphilum</name>
    <dbReference type="NCBI Taxonomy" id="690879"/>
    <lineage>
        <taxon>Bacteria</taxon>
        <taxon>Pseudomonadati</taxon>
        <taxon>Verrucomicrobiota</taxon>
        <taxon>Terrimicrobiia</taxon>
        <taxon>Terrimicrobiales</taxon>
        <taxon>Terrimicrobiaceae</taxon>
        <taxon>Terrimicrobium</taxon>
    </lineage>
</organism>
<dbReference type="Gene3D" id="3.90.550.10">
    <property type="entry name" value="Spore Coat Polysaccharide Biosynthesis Protein SpsA, Chain A"/>
    <property type="match status" value="1"/>
</dbReference>
<dbReference type="GO" id="GO:0033468">
    <property type="term" value="P:CMP-keto-3-deoxy-D-manno-octulosonic acid biosynthetic process"/>
    <property type="evidence" value="ECO:0007669"/>
    <property type="project" value="UniProtKB-UniRule"/>
</dbReference>
<dbReference type="Pfam" id="PF02348">
    <property type="entry name" value="CTP_transf_3"/>
    <property type="match status" value="1"/>
</dbReference>
<dbReference type="NCBIfam" id="TIGR00466">
    <property type="entry name" value="kdsB"/>
    <property type="match status" value="1"/>
</dbReference>
<keyword evidence="5" id="KW-0963">Cytoplasm</keyword>
<dbReference type="InterPro" id="IPR003329">
    <property type="entry name" value="Cytidylyl_trans"/>
</dbReference>
<name>A0A146G4W7_TERSA</name>
<evidence type="ECO:0000256" key="3">
    <source>
        <dbReference type="ARBA" id="ARBA00022695"/>
    </source>
</evidence>
<dbReference type="FunCoup" id="A0A146G4W7">
    <property type="interactions" value="405"/>
</dbReference>